<evidence type="ECO:0000313" key="3">
    <source>
        <dbReference type="Proteomes" id="UP000273807"/>
    </source>
</evidence>
<feature type="coiled-coil region" evidence="1">
    <location>
        <begin position="71"/>
        <end position="105"/>
    </location>
</feature>
<reference evidence="2 3" key="1">
    <citation type="submission" date="2018-10" db="EMBL/GenBank/DDBJ databases">
        <title>Genome sequencing of Arthrobacter oryzae TNB02.</title>
        <authorList>
            <person name="Cho Y.-J."/>
            <person name="Cho A."/>
            <person name="Kim O.-S."/>
        </authorList>
    </citation>
    <scope>NUCLEOTIDE SEQUENCE [LARGE SCALE GENOMIC DNA]</scope>
    <source>
        <strain evidence="2 3">TNB02</strain>
    </source>
</reference>
<evidence type="ECO:0000256" key="1">
    <source>
        <dbReference type="SAM" id="Coils"/>
    </source>
</evidence>
<dbReference type="EMBL" id="RBED01000153">
    <property type="protein sequence ID" value="RNL48640.1"/>
    <property type="molecule type" value="Genomic_DNA"/>
</dbReference>
<gene>
    <name evidence="2" type="ORF">D7003_19830</name>
</gene>
<proteinExistence type="predicted"/>
<organism evidence="2 3">
    <name type="scientific">Arthrobacter oryzae</name>
    <dbReference type="NCBI Taxonomy" id="409290"/>
    <lineage>
        <taxon>Bacteria</taxon>
        <taxon>Bacillati</taxon>
        <taxon>Actinomycetota</taxon>
        <taxon>Actinomycetes</taxon>
        <taxon>Micrococcales</taxon>
        <taxon>Micrococcaceae</taxon>
        <taxon>Arthrobacter</taxon>
    </lineage>
</organism>
<keyword evidence="3" id="KW-1185">Reference proteome</keyword>
<comment type="caution">
    <text evidence="2">The sequence shown here is derived from an EMBL/GenBank/DDBJ whole genome shotgun (WGS) entry which is preliminary data.</text>
</comment>
<dbReference type="OrthoDB" id="9925871at2"/>
<name>A0A3N0BJV7_9MICC</name>
<protein>
    <submittedName>
        <fullName evidence="2">Uncharacterized protein</fullName>
    </submittedName>
</protein>
<accession>A0A3N0BJV7</accession>
<keyword evidence="1" id="KW-0175">Coiled coil</keyword>
<evidence type="ECO:0000313" key="2">
    <source>
        <dbReference type="EMBL" id="RNL48640.1"/>
    </source>
</evidence>
<dbReference type="AlphaFoldDB" id="A0A3N0BJV7"/>
<sequence>MAAEVSRVEAHIHTALVKTVESVDRTIARSETQIRLLSAGLSEKPVTAAGDPVASMTAAEQDAARLRQAAARESLARRAAAQHELDQIKAQIAELSERREHLHSTAAGILASWVAWFDAMAAYHRAGFIRSLTRRFPAPILTIDDPGNLPIPRYEPTHAWVAGEQLPVTITEINADEQPTLTWAHLAWKL</sequence>
<dbReference type="Proteomes" id="UP000273807">
    <property type="component" value="Unassembled WGS sequence"/>
</dbReference>
<dbReference type="RefSeq" id="WP_123257121.1">
    <property type="nucleotide sequence ID" value="NZ_RBED01000153.1"/>
</dbReference>